<dbReference type="AlphaFoldDB" id="A0A438M0I5"/>
<dbReference type="RefSeq" id="WP_127931665.1">
    <property type="nucleotide sequence ID" value="NZ_SAUN01000001.1"/>
</dbReference>
<dbReference type="EMBL" id="SAUN01000001">
    <property type="protein sequence ID" value="RVX39127.1"/>
    <property type="molecule type" value="Genomic_DNA"/>
</dbReference>
<keyword evidence="1" id="KW-0812">Transmembrane</keyword>
<proteinExistence type="predicted"/>
<dbReference type="Proteomes" id="UP000284824">
    <property type="component" value="Unassembled WGS sequence"/>
</dbReference>
<sequence>MGYRVELINPVDGRVLAREGFPAHSERAAIAKAKRRARRMVGITGVDAASVNGQLWYVEPDCPGAIRVATFSPRVAAVPVTPLLQVAALLGVVGWAVFLAVTTNPWLAMAAVGLTCVAAYKLIAMVEAVRAELPRRDRGER</sequence>
<evidence type="ECO:0000313" key="2">
    <source>
        <dbReference type="EMBL" id="RVX39127.1"/>
    </source>
</evidence>
<feature type="transmembrane region" description="Helical" evidence="1">
    <location>
        <begin position="106"/>
        <end position="126"/>
    </location>
</feature>
<keyword evidence="3" id="KW-1185">Reference proteome</keyword>
<reference evidence="2 3" key="1">
    <citation type="submission" date="2019-01" db="EMBL/GenBank/DDBJ databases">
        <title>Sequencing the genomes of 1000 actinobacteria strains.</title>
        <authorList>
            <person name="Klenk H.-P."/>
        </authorList>
    </citation>
    <scope>NUCLEOTIDE SEQUENCE [LARGE SCALE GENOMIC DNA]</scope>
    <source>
        <strain evidence="2 3">DSM 43925</strain>
    </source>
</reference>
<gene>
    <name evidence="2" type="ORF">EDD27_1470</name>
</gene>
<comment type="caution">
    <text evidence="2">The sequence shown here is derived from an EMBL/GenBank/DDBJ whole genome shotgun (WGS) entry which is preliminary data.</text>
</comment>
<keyword evidence="1" id="KW-0472">Membrane</keyword>
<feature type="transmembrane region" description="Helical" evidence="1">
    <location>
        <begin position="75"/>
        <end position="100"/>
    </location>
</feature>
<evidence type="ECO:0000313" key="3">
    <source>
        <dbReference type="Proteomes" id="UP000284824"/>
    </source>
</evidence>
<evidence type="ECO:0000256" key="1">
    <source>
        <dbReference type="SAM" id="Phobius"/>
    </source>
</evidence>
<accession>A0A438M0I5</accession>
<organism evidence="2 3">
    <name type="scientific">Nonomuraea polychroma</name>
    <dbReference type="NCBI Taxonomy" id="46176"/>
    <lineage>
        <taxon>Bacteria</taxon>
        <taxon>Bacillati</taxon>
        <taxon>Actinomycetota</taxon>
        <taxon>Actinomycetes</taxon>
        <taxon>Streptosporangiales</taxon>
        <taxon>Streptosporangiaceae</taxon>
        <taxon>Nonomuraea</taxon>
    </lineage>
</organism>
<keyword evidence="1" id="KW-1133">Transmembrane helix</keyword>
<name>A0A438M0I5_9ACTN</name>
<protein>
    <submittedName>
        <fullName evidence="2">Uncharacterized protein</fullName>
    </submittedName>
</protein>